<proteinExistence type="predicted"/>
<evidence type="ECO:0000259" key="2">
    <source>
        <dbReference type="PROSITE" id="PS50093"/>
    </source>
</evidence>
<evidence type="ECO:0000256" key="1">
    <source>
        <dbReference type="SAM" id="SignalP"/>
    </source>
</evidence>
<feature type="signal peptide" evidence="1">
    <location>
        <begin position="1"/>
        <end position="21"/>
    </location>
</feature>
<evidence type="ECO:0000313" key="3">
    <source>
        <dbReference type="EMBL" id="MBJ7880121.1"/>
    </source>
</evidence>
<protein>
    <recommendedName>
        <fullName evidence="2">PKD domain-containing protein</fullName>
    </recommendedName>
</protein>
<dbReference type="AlphaFoldDB" id="A0A934KRJ2"/>
<name>A0A934KRJ2_9FLAO</name>
<dbReference type="Gene3D" id="2.60.120.260">
    <property type="entry name" value="Galactose-binding domain-like"/>
    <property type="match status" value="1"/>
</dbReference>
<dbReference type="EMBL" id="JAEHJZ010000008">
    <property type="protein sequence ID" value="MBJ7880121.1"/>
    <property type="molecule type" value="Genomic_DNA"/>
</dbReference>
<keyword evidence="1" id="KW-0732">Signal</keyword>
<organism evidence="3 4">
    <name type="scientific">Gelidibacter salicanalis</name>
    <dbReference type="NCBI Taxonomy" id="291193"/>
    <lineage>
        <taxon>Bacteria</taxon>
        <taxon>Pseudomonadati</taxon>
        <taxon>Bacteroidota</taxon>
        <taxon>Flavobacteriia</taxon>
        <taxon>Flavobacteriales</taxon>
        <taxon>Flavobacteriaceae</taxon>
        <taxon>Gelidibacter</taxon>
    </lineage>
</organism>
<comment type="caution">
    <text evidence="3">The sequence shown here is derived from an EMBL/GenBank/DDBJ whole genome shotgun (WGS) entry which is preliminary data.</text>
</comment>
<evidence type="ECO:0000313" key="4">
    <source>
        <dbReference type="Proteomes" id="UP000662373"/>
    </source>
</evidence>
<sequence>MKIYKITKISIYLLLFLSISACDNSDDNDFSEPNHRVIYTSQMNFDNKIEVNGEITFGDVSTGIESRTWTFPSGAANIETSSESVVKATFNKVGSHNVTLHQIFKGNAYVDKTLKGRELDTTIVITVLEPVSAIVQAFKLNEDDSLGAELTMSDNAENEIIASEKVRFIYSVIGQPEIFQWTFEGGSPQTYEGANPEVDVKYRSVGTYDMQFIASRERPFGGDTIQFKKLIKVIPSTKPVDLERVFDIDGKVALEFSRDIDPSTLNPAQFAITIENGSDVITTNIELAEVDPSNGNIVILSLNNERIYNDDTIKVSYTPGTLTTLDGMAATAFTDEILLFNLNNILKSENFDYSFENSTAAQWPYQWWGGTWGMYDLAISSSRAQDGTKSAYIEYHEQGGMIIGHNTIGGTPIKVTFTSGQTYEIGVWVYVVEPWFTPGNYPLPGLFASDLRIYPSSFDFEAVPVNFDENFPIGEWVYRSSFITADFSGAIDLVLRGYNEGANQKLKFYLDNLTIAPVNLRP</sequence>
<feature type="domain" description="PKD" evidence="2">
    <location>
        <begin position="149"/>
        <end position="215"/>
    </location>
</feature>
<gene>
    <name evidence="3" type="ORF">JEM65_05560</name>
</gene>
<feature type="chain" id="PRO_5038025237" description="PKD domain-containing protein" evidence="1">
    <location>
        <begin position="22"/>
        <end position="522"/>
    </location>
</feature>
<dbReference type="InterPro" id="IPR035986">
    <property type="entry name" value="PKD_dom_sf"/>
</dbReference>
<dbReference type="PROSITE" id="PS51257">
    <property type="entry name" value="PROKAR_LIPOPROTEIN"/>
    <property type="match status" value="1"/>
</dbReference>
<dbReference type="Proteomes" id="UP000662373">
    <property type="component" value="Unassembled WGS sequence"/>
</dbReference>
<dbReference type="InterPro" id="IPR000601">
    <property type="entry name" value="PKD_dom"/>
</dbReference>
<dbReference type="RefSeq" id="WP_199597947.1">
    <property type="nucleotide sequence ID" value="NZ_JAEHJZ010000008.1"/>
</dbReference>
<reference evidence="3 4" key="1">
    <citation type="submission" date="2020-09" db="EMBL/GenBank/DDBJ databases">
        <title>Draft genome of Gelidibacter salicanalis PAMC21136.</title>
        <authorList>
            <person name="Park H."/>
        </authorList>
    </citation>
    <scope>NUCLEOTIDE SEQUENCE [LARGE SCALE GENOMIC DNA]</scope>
    <source>
        <strain evidence="3 4">PAMC21136</strain>
    </source>
</reference>
<keyword evidence="4" id="KW-1185">Reference proteome</keyword>
<dbReference type="PROSITE" id="PS50093">
    <property type="entry name" value="PKD"/>
    <property type="match status" value="1"/>
</dbReference>
<dbReference type="SUPFAM" id="SSF49299">
    <property type="entry name" value="PKD domain"/>
    <property type="match status" value="1"/>
</dbReference>
<accession>A0A934KRJ2</accession>